<comment type="catalytic activity">
    <reaction evidence="9">
        <text>L-threonyl-[protein] + ATP = O-phospho-L-threonyl-[protein] + ADP + H(+)</text>
        <dbReference type="Rhea" id="RHEA:46608"/>
        <dbReference type="Rhea" id="RHEA-COMP:11060"/>
        <dbReference type="Rhea" id="RHEA-COMP:11605"/>
        <dbReference type="ChEBI" id="CHEBI:15378"/>
        <dbReference type="ChEBI" id="CHEBI:30013"/>
        <dbReference type="ChEBI" id="CHEBI:30616"/>
        <dbReference type="ChEBI" id="CHEBI:61977"/>
        <dbReference type="ChEBI" id="CHEBI:456216"/>
        <dbReference type="EC" id="2.7.11.25"/>
    </reaction>
</comment>
<dbReference type="CDD" id="cd06606">
    <property type="entry name" value="STKc_MAPKKK"/>
    <property type="match status" value="1"/>
</dbReference>
<name>A0A388JNT3_CHABU</name>
<evidence type="ECO:0000256" key="4">
    <source>
        <dbReference type="ARBA" id="ARBA00022679"/>
    </source>
</evidence>
<keyword evidence="15" id="KW-1185">Reference proteome</keyword>
<dbReference type="EC" id="2.7.11.25" evidence="2"/>
<dbReference type="InterPro" id="IPR011009">
    <property type="entry name" value="Kinase-like_dom_sf"/>
</dbReference>
<keyword evidence="4" id="KW-0808">Transferase</keyword>
<dbReference type="AlphaFoldDB" id="A0A388JNT3"/>
<dbReference type="FunFam" id="3.30.200.20:FF:000387">
    <property type="entry name" value="Serine/threonine-protein kinase STE11"/>
    <property type="match status" value="1"/>
</dbReference>
<feature type="binding site" evidence="11">
    <location>
        <position position="502"/>
    </location>
    <ligand>
        <name>ATP</name>
        <dbReference type="ChEBI" id="CHEBI:30616"/>
    </ligand>
</feature>
<feature type="region of interest" description="Disordered" evidence="12">
    <location>
        <begin position="821"/>
        <end position="859"/>
    </location>
</feature>
<evidence type="ECO:0000256" key="8">
    <source>
        <dbReference type="ARBA" id="ARBA00023054"/>
    </source>
</evidence>
<feature type="region of interest" description="Disordered" evidence="12">
    <location>
        <begin position="999"/>
        <end position="1150"/>
    </location>
</feature>
<evidence type="ECO:0000256" key="12">
    <source>
        <dbReference type="SAM" id="MobiDB-lite"/>
    </source>
</evidence>
<dbReference type="Proteomes" id="UP000265515">
    <property type="component" value="Unassembled WGS sequence"/>
</dbReference>
<evidence type="ECO:0000256" key="1">
    <source>
        <dbReference type="ARBA" id="ARBA00006529"/>
    </source>
</evidence>
<dbReference type="PROSITE" id="PS00108">
    <property type="entry name" value="PROTEIN_KINASE_ST"/>
    <property type="match status" value="1"/>
</dbReference>
<feature type="compositionally biased region" description="Polar residues" evidence="12">
    <location>
        <begin position="1078"/>
        <end position="1099"/>
    </location>
</feature>
<keyword evidence="8" id="KW-0175">Coiled coil</keyword>
<dbReference type="OrthoDB" id="266718at2759"/>
<evidence type="ECO:0000256" key="7">
    <source>
        <dbReference type="ARBA" id="ARBA00022840"/>
    </source>
</evidence>
<comment type="caution">
    <text evidence="14">The sequence shown here is derived from an EMBL/GenBank/DDBJ whole genome shotgun (WGS) entry which is preliminary data.</text>
</comment>
<evidence type="ECO:0000256" key="6">
    <source>
        <dbReference type="ARBA" id="ARBA00022777"/>
    </source>
</evidence>
<dbReference type="Gramene" id="GBG59479">
    <property type="protein sequence ID" value="GBG59479"/>
    <property type="gene ID" value="CBR_g38503"/>
</dbReference>
<dbReference type="GO" id="GO:0004709">
    <property type="term" value="F:MAP kinase kinase kinase activity"/>
    <property type="evidence" value="ECO:0007669"/>
    <property type="project" value="UniProtKB-EC"/>
</dbReference>
<feature type="compositionally biased region" description="Polar residues" evidence="12">
    <location>
        <begin position="1172"/>
        <end position="1191"/>
    </location>
</feature>
<evidence type="ECO:0000259" key="13">
    <source>
        <dbReference type="PROSITE" id="PS50011"/>
    </source>
</evidence>
<dbReference type="SMART" id="SM00220">
    <property type="entry name" value="S_TKc"/>
    <property type="match status" value="1"/>
</dbReference>
<feature type="region of interest" description="Disordered" evidence="12">
    <location>
        <begin position="1162"/>
        <end position="1191"/>
    </location>
</feature>
<evidence type="ECO:0000256" key="5">
    <source>
        <dbReference type="ARBA" id="ARBA00022741"/>
    </source>
</evidence>
<comment type="catalytic activity">
    <reaction evidence="10">
        <text>L-seryl-[protein] + ATP = O-phospho-L-seryl-[protein] + ADP + H(+)</text>
        <dbReference type="Rhea" id="RHEA:17989"/>
        <dbReference type="Rhea" id="RHEA-COMP:9863"/>
        <dbReference type="Rhea" id="RHEA-COMP:11604"/>
        <dbReference type="ChEBI" id="CHEBI:15378"/>
        <dbReference type="ChEBI" id="CHEBI:29999"/>
        <dbReference type="ChEBI" id="CHEBI:30616"/>
        <dbReference type="ChEBI" id="CHEBI:83421"/>
        <dbReference type="ChEBI" id="CHEBI:456216"/>
        <dbReference type="EC" id="2.7.11.25"/>
    </reaction>
</comment>
<evidence type="ECO:0000256" key="10">
    <source>
        <dbReference type="ARBA" id="ARBA00048329"/>
    </source>
</evidence>
<feature type="compositionally biased region" description="Polar residues" evidence="12">
    <location>
        <begin position="1040"/>
        <end position="1050"/>
    </location>
</feature>
<keyword evidence="5 11" id="KW-0547">Nucleotide-binding</keyword>
<dbReference type="Pfam" id="PF00069">
    <property type="entry name" value="Pkinase"/>
    <property type="match status" value="1"/>
</dbReference>
<sequence length="1191" mass="131341">MEDRVRHSIGQCYDEGIMQLVENLREVVIDERGKRFRVNESFDAIKEKWLKICTVIFIFHNEARDLGRSVKEDLVRAYEDGWMARRLFNPEIRRGRIKFESPNVLSYVAKAVEVAIWLVQRQSIKLNLRGTEYSATVKPWMTKAELKELKLQEARTNFWIIALRVPLDAMCYLPIAAEGLFLGVKAMHPPTADRSKPKLMNIKMDMEPQARFRVEDTLVIESPKGEIGTIEIATPFSDWCRKYRWYFHMEENCPRQEMDGQRRTWANSKLPRQQQQPQGRQQRQSGAPQQAERSTLVEAGGPTCRKSQPPPSQLNIQGKAGTVLSHLPCCCKGGGADHQDLSDEGAKSSRRSSFAKSLYGPAVRAQPPFGTDGDDGRRLRPRHQRVEGEDMKAELLARDTLASPPASTPKSFFEECGFQKPNDLKTSKNGRYSRESRASREEDTLGNIVADENRVHHANGTPVAKENPAPIRWRKGELIGAGAYGRVYMGMNLDSGELLAVKQVLIAVNSTTKERAQEHIRGLEEEVAVLRNLSHLNIVRYLGTDREEDALNIFLEFVPGGSIASLLSKFGSFTEKVIRLFTRQLLQGLEYLHNHHIMHRDIKGANILVDNKGCIKLADFGASKKLADLATVSEGFKSMKGTPYWMAPEVIKQTGHGRQADIWSVGCTVIEMSTGKPPWSQFQHQVSALFAIASSTAPPPIPEHLSNEAKDFLLSCFKRDPKERPSAGELLKHPFVAENVYQSERVPLNGLLMHMRPPPIYESSEGMPASSKAQWQPNSITHSIDNDVIPRGYLSAVDTPSMQIAQSELGSLRPALDSMDPNKQVSLHGQSRGNRWAGDVHAGSKPSASSRTGDFPQQGLGLDSVNSMTSAFPPGMNLDYNLSLRSDMNPVEEPSLREDGAMFQWHNLAEEGEVQQRRWAERVGVGGPNPVANGVAVPNREAIAAPVTSSSCGVPDDDDEVTEEKILTFLEEKAMELKRLQTPLLEEFVSVHSICETAGASNGFGPNEDPQTPGPRRLSSPPPVHPSPQSPGGARRHSRSTSGSRLTNVMSPGGGAVSTGAAVRSSRESDASVGGRIATNTGAAEQGVNAESVSPNPVASRNHGGARQLSLSGGDGSGLLPLDRGPVAAVPEHEALIPPESVTRGSSKKQLWEEELQRELAFQREEKRRSTSRQSVGNLSSPREGQSKSQA</sequence>
<dbReference type="SUPFAM" id="SSF56112">
    <property type="entry name" value="Protein kinase-like (PK-like)"/>
    <property type="match status" value="1"/>
</dbReference>
<evidence type="ECO:0000256" key="3">
    <source>
        <dbReference type="ARBA" id="ARBA00022527"/>
    </source>
</evidence>
<dbReference type="STRING" id="69332.A0A388JNT3"/>
<keyword evidence="3" id="KW-0723">Serine/threonine-protein kinase</keyword>
<accession>A0A388JNT3</accession>
<dbReference type="FunFam" id="1.10.510.10:FF:000382">
    <property type="entry name" value="Mitogen-activated protein kinase kinase kinase 2"/>
    <property type="match status" value="1"/>
</dbReference>
<gene>
    <name evidence="14" type="ORF">CBR_g38503</name>
</gene>
<feature type="compositionally biased region" description="Low complexity" evidence="12">
    <location>
        <begin position="271"/>
        <end position="291"/>
    </location>
</feature>
<dbReference type="PROSITE" id="PS00107">
    <property type="entry name" value="PROTEIN_KINASE_ATP"/>
    <property type="match status" value="1"/>
</dbReference>
<keyword evidence="7 11" id="KW-0067">ATP-binding</keyword>
<dbReference type="InterPro" id="IPR008271">
    <property type="entry name" value="Ser/Thr_kinase_AS"/>
</dbReference>
<dbReference type="Gene3D" id="1.10.510.10">
    <property type="entry name" value="Transferase(Phosphotransferase) domain 1"/>
    <property type="match status" value="1"/>
</dbReference>
<evidence type="ECO:0000256" key="2">
    <source>
        <dbReference type="ARBA" id="ARBA00012406"/>
    </source>
</evidence>
<feature type="compositionally biased region" description="Polar residues" evidence="12">
    <location>
        <begin position="821"/>
        <end position="833"/>
    </location>
</feature>
<dbReference type="EMBL" id="BFEA01000004">
    <property type="protein sequence ID" value="GBG59479.1"/>
    <property type="molecule type" value="Genomic_DNA"/>
</dbReference>
<evidence type="ECO:0000256" key="9">
    <source>
        <dbReference type="ARBA" id="ARBA00047559"/>
    </source>
</evidence>
<evidence type="ECO:0000313" key="15">
    <source>
        <dbReference type="Proteomes" id="UP000265515"/>
    </source>
</evidence>
<dbReference type="InterPro" id="IPR050538">
    <property type="entry name" value="MAP_kinase_kinase_kinase"/>
</dbReference>
<dbReference type="GO" id="GO:0005524">
    <property type="term" value="F:ATP binding"/>
    <property type="evidence" value="ECO:0007669"/>
    <property type="project" value="UniProtKB-UniRule"/>
</dbReference>
<reference evidence="14 15" key="1">
    <citation type="journal article" date="2018" name="Cell">
        <title>The Chara Genome: Secondary Complexity and Implications for Plant Terrestrialization.</title>
        <authorList>
            <person name="Nishiyama T."/>
            <person name="Sakayama H."/>
            <person name="Vries J.D."/>
            <person name="Buschmann H."/>
            <person name="Saint-Marcoux D."/>
            <person name="Ullrich K.K."/>
            <person name="Haas F.B."/>
            <person name="Vanderstraeten L."/>
            <person name="Becker D."/>
            <person name="Lang D."/>
            <person name="Vosolsobe S."/>
            <person name="Rombauts S."/>
            <person name="Wilhelmsson P.K.I."/>
            <person name="Janitza P."/>
            <person name="Kern R."/>
            <person name="Heyl A."/>
            <person name="Rumpler F."/>
            <person name="Villalobos L.I.A.C."/>
            <person name="Clay J.M."/>
            <person name="Skokan R."/>
            <person name="Toyoda A."/>
            <person name="Suzuki Y."/>
            <person name="Kagoshima H."/>
            <person name="Schijlen E."/>
            <person name="Tajeshwar N."/>
            <person name="Catarino B."/>
            <person name="Hetherington A.J."/>
            <person name="Saltykova A."/>
            <person name="Bonnot C."/>
            <person name="Breuninger H."/>
            <person name="Symeonidi A."/>
            <person name="Radhakrishnan G.V."/>
            <person name="Van Nieuwerburgh F."/>
            <person name="Deforce D."/>
            <person name="Chang C."/>
            <person name="Karol K.G."/>
            <person name="Hedrich R."/>
            <person name="Ulvskov P."/>
            <person name="Glockner G."/>
            <person name="Delwiche C.F."/>
            <person name="Petrasek J."/>
            <person name="Van de Peer Y."/>
            <person name="Friml J."/>
            <person name="Beilby M."/>
            <person name="Dolan L."/>
            <person name="Kohara Y."/>
            <person name="Sugano S."/>
            <person name="Fujiyama A."/>
            <person name="Delaux P.-M."/>
            <person name="Quint M."/>
            <person name="TheiBen G."/>
            <person name="Hagemann M."/>
            <person name="Harholt J."/>
            <person name="Dunand C."/>
            <person name="Zachgo S."/>
            <person name="Langdale J."/>
            <person name="Maumus F."/>
            <person name="Straeten D.V.D."/>
            <person name="Gould S.B."/>
            <person name="Rensing S.A."/>
        </authorList>
    </citation>
    <scope>NUCLEOTIDE SEQUENCE [LARGE SCALE GENOMIC DNA]</scope>
    <source>
        <strain evidence="14 15">S276</strain>
    </source>
</reference>
<dbReference type="InterPro" id="IPR017441">
    <property type="entry name" value="Protein_kinase_ATP_BS"/>
</dbReference>
<feature type="compositionally biased region" description="Basic and acidic residues" evidence="12">
    <location>
        <begin position="336"/>
        <end position="347"/>
    </location>
</feature>
<comment type="similarity">
    <text evidence="1">Belongs to the protein kinase superfamily. STE Ser/Thr protein kinase family. MAP kinase kinase kinase subfamily.</text>
</comment>
<keyword evidence="6" id="KW-0418">Kinase</keyword>
<feature type="compositionally biased region" description="Pro residues" evidence="12">
    <location>
        <begin position="1020"/>
        <end position="1029"/>
    </location>
</feature>
<dbReference type="PROSITE" id="PS50011">
    <property type="entry name" value="PROTEIN_KINASE_DOM"/>
    <property type="match status" value="1"/>
</dbReference>
<evidence type="ECO:0000313" key="14">
    <source>
        <dbReference type="EMBL" id="GBG59479.1"/>
    </source>
</evidence>
<feature type="region of interest" description="Disordered" evidence="12">
    <location>
        <begin position="336"/>
        <end position="380"/>
    </location>
</feature>
<protein>
    <recommendedName>
        <fullName evidence="2">mitogen-activated protein kinase kinase kinase</fullName>
        <ecNumber evidence="2">2.7.11.25</ecNumber>
    </recommendedName>
</protein>
<dbReference type="InterPro" id="IPR000719">
    <property type="entry name" value="Prot_kinase_dom"/>
</dbReference>
<dbReference type="PANTHER" id="PTHR48016:SF56">
    <property type="entry name" value="MAPKK KINASE"/>
    <property type="match status" value="1"/>
</dbReference>
<organism evidence="14 15">
    <name type="scientific">Chara braunii</name>
    <name type="common">Braun's stonewort</name>
    <dbReference type="NCBI Taxonomy" id="69332"/>
    <lineage>
        <taxon>Eukaryota</taxon>
        <taxon>Viridiplantae</taxon>
        <taxon>Streptophyta</taxon>
        <taxon>Charophyceae</taxon>
        <taxon>Charales</taxon>
        <taxon>Characeae</taxon>
        <taxon>Chara</taxon>
    </lineage>
</organism>
<feature type="region of interest" description="Disordered" evidence="12">
    <location>
        <begin position="256"/>
        <end position="317"/>
    </location>
</feature>
<dbReference type="PANTHER" id="PTHR48016">
    <property type="entry name" value="MAP KINASE KINASE KINASE SSK2-RELATED-RELATED"/>
    <property type="match status" value="1"/>
</dbReference>
<evidence type="ECO:0000256" key="11">
    <source>
        <dbReference type="PROSITE-ProRule" id="PRU10141"/>
    </source>
</evidence>
<proteinExistence type="inferred from homology"/>
<feature type="domain" description="Protein kinase" evidence="13">
    <location>
        <begin position="473"/>
        <end position="736"/>
    </location>
</feature>